<dbReference type="KEGG" id="abas:ACPOL_2271"/>
<dbReference type="Pfam" id="PF00486">
    <property type="entry name" value="Trans_reg_C"/>
    <property type="match status" value="1"/>
</dbReference>
<feature type="DNA-binding region" description="OmpR/PhoB-type" evidence="2">
    <location>
        <begin position="1"/>
        <end position="97"/>
    </location>
</feature>
<dbReference type="PANTHER" id="PTHR44757">
    <property type="entry name" value="DIGUANYLATE CYCLASE DGCP"/>
    <property type="match status" value="1"/>
</dbReference>
<dbReference type="InterPro" id="IPR000014">
    <property type="entry name" value="PAS"/>
</dbReference>
<evidence type="ECO:0000313" key="7">
    <source>
        <dbReference type="Proteomes" id="UP000253606"/>
    </source>
</evidence>
<dbReference type="Pfam" id="PF13426">
    <property type="entry name" value="PAS_9"/>
    <property type="match status" value="1"/>
</dbReference>
<dbReference type="Gene3D" id="3.30.450.20">
    <property type="entry name" value="PAS domain"/>
    <property type="match status" value="2"/>
</dbReference>
<dbReference type="SMART" id="SM00091">
    <property type="entry name" value="PAS"/>
    <property type="match status" value="2"/>
</dbReference>
<dbReference type="PROSITE" id="PS51755">
    <property type="entry name" value="OMPR_PHOB"/>
    <property type="match status" value="1"/>
</dbReference>
<evidence type="ECO:0000256" key="1">
    <source>
        <dbReference type="ARBA" id="ARBA00023125"/>
    </source>
</evidence>
<organism evidence="6 7">
    <name type="scientific">Acidisarcina polymorpha</name>
    <dbReference type="NCBI Taxonomy" id="2211140"/>
    <lineage>
        <taxon>Bacteria</taxon>
        <taxon>Pseudomonadati</taxon>
        <taxon>Acidobacteriota</taxon>
        <taxon>Terriglobia</taxon>
        <taxon>Terriglobales</taxon>
        <taxon>Acidobacteriaceae</taxon>
        <taxon>Acidisarcina</taxon>
    </lineage>
</organism>
<dbReference type="InterPro" id="IPR052155">
    <property type="entry name" value="Biofilm_reg_signaling"/>
</dbReference>
<gene>
    <name evidence="6" type="ORF">ACPOL_2271</name>
</gene>
<sequence>MKALGQYTISWEPPQLREGERLIRLSPKQFKVLELLVEARGKVVSKPLFFTKVWKGSFVEDSNLTQTIFLIRRALGKLPDGSEFIETLPGRGYRLTAGALRTTLHPNARLTYAPPVTSDSSPANHALLAKRLQEAEQFRLLVESIESYAIYMLDCSGRVLTWNIGAEHNKGYKSSEVLGQHYSLFFVPEDIESRVPDRELSAAALRGSCKGEGWRIRKNGERYWASFVITAVRSPSGKLVGFAKVVRDLSERKRQEDVLLRMEAVLRRERDCWRAVAESSPDALFICEAIRDCNGDIEDFVITFLNMKAEKIAGLPRQALLGGKMCELLPGTCTMGLFEAYKQVVLTGNPYRADVPSYGEGVTNSWVRVHAVRVQDGIAITTYEISEHRLPETTIPLFNDQPGREIESTPIRMKL</sequence>
<dbReference type="OrthoDB" id="9816555at2"/>
<dbReference type="SUPFAM" id="SSF46894">
    <property type="entry name" value="C-terminal effector domain of the bipartite response regulators"/>
    <property type="match status" value="1"/>
</dbReference>
<dbReference type="CDD" id="cd00383">
    <property type="entry name" value="trans_reg_C"/>
    <property type="match status" value="1"/>
</dbReference>
<protein>
    <submittedName>
        <fullName evidence="6">Sensor histidine kinase</fullName>
    </submittedName>
</protein>
<dbReference type="NCBIfam" id="TIGR00229">
    <property type="entry name" value="sensory_box"/>
    <property type="match status" value="1"/>
</dbReference>
<dbReference type="SMART" id="SM00862">
    <property type="entry name" value="Trans_reg_C"/>
    <property type="match status" value="1"/>
</dbReference>
<name>A0A2Z5FYV2_9BACT</name>
<keyword evidence="6" id="KW-0808">Transferase</keyword>
<dbReference type="PROSITE" id="PS50113">
    <property type="entry name" value="PAC"/>
    <property type="match status" value="1"/>
</dbReference>
<dbReference type="InterPro" id="IPR001867">
    <property type="entry name" value="OmpR/PhoB-type_DNA-bd"/>
</dbReference>
<dbReference type="InterPro" id="IPR016032">
    <property type="entry name" value="Sig_transdc_resp-reg_C-effctor"/>
</dbReference>
<dbReference type="PROSITE" id="PS50112">
    <property type="entry name" value="PAS"/>
    <property type="match status" value="1"/>
</dbReference>
<dbReference type="InterPro" id="IPR000700">
    <property type="entry name" value="PAS-assoc_C"/>
</dbReference>
<reference evidence="6 7" key="1">
    <citation type="journal article" date="2018" name="Front. Microbiol.">
        <title>Hydrolytic Capabilities as a Key to Environmental Success: Chitinolytic and Cellulolytic Acidobacteria From Acidic Sub-arctic Soils and Boreal Peatlands.</title>
        <authorList>
            <person name="Belova S.E."/>
            <person name="Ravin N.V."/>
            <person name="Pankratov T.A."/>
            <person name="Rakitin A.L."/>
            <person name="Ivanova A.A."/>
            <person name="Beletsky A.V."/>
            <person name="Mardanov A.V."/>
            <person name="Sinninghe Damste J.S."/>
            <person name="Dedysh S.N."/>
        </authorList>
    </citation>
    <scope>NUCLEOTIDE SEQUENCE [LARGE SCALE GENOMIC DNA]</scope>
    <source>
        <strain evidence="6 7">SBC82</strain>
    </source>
</reference>
<evidence type="ECO:0000256" key="2">
    <source>
        <dbReference type="PROSITE-ProRule" id="PRU01091"/>
    </source>
</evidence>
<evidence type="ECO:0000259" key="4">
    <source>
        <dbReference type="PROSITE" id="PS50113"/>
    </source>
</evidence>
<accession>A0A2Z5FYV2</accession>
<keyword evidence="7" id="KW-1185">Reference proteome</keyword>
<dbReference type="CDD" id="cd00130">
    <property type="entry name" value="PAS"/>
    <property type="match status" value="1"/>
</dbReference>
<dbReference type="Gene3D" id="1.10.10.10">
    <property type="entry name" value="Winged helix-like DNA-binding domain superfamily/Winged helix DNA-binding domain"/>
    <property type="match status" value="1"/>
</dbReference>
<dbReference type="Proteomes" id="UP000253606">
    <property type="component" value="Chromosome"/>
</dbReference>
<dbReference type="GO" id="GO:0016301">
    <property type="term" value="F:kinase activity"/>
    <property type="evidence" value="ECO:0007669"/>
    <property type="project" value="UniProtKB-KW"/>
</dbReference>
<feature type="domain" description="OmpR/PhoB-type" evidence="5">
    <location>
        <begin position="1"/>
        <end position="97"/>
    </location>
</feature>
<keyword evidence="1 2" id="KW-0238">DNA-binding</keyword>
<dbReference type="RefSeq" id="WP_114207019.1">
    <property type="nucleotide sequence ID" value="NZ_CP030840.1"/>
</dbReference>
<dbReference type="EMBL" id="CP030840">
    <property type="protein sequence ID" value="AXC11595.1"/>
    <property type="molecule type" value="Genomic_DNA"/>
</dbReference>
<keyword evidence="6" id="KW-0418">Kinase</keyword>
<proteinExistence type="predicted"/>
<dbReference type="PANTHER" id="PTHR44757:SF2">
    <property type="entry name" value="BIOFILM ARCHITECTURE MAINTENANCE PROTEIN MBAA"/>
    <property type="match status" value="1"/>
</dbReference>
<dbReference type="GO" id="GO:0006355">
    <property type="term" value="P:regulation of DNA-templated transcription"/>
    <property type="evidence" value="ECO:0007669"/>
    <property type="project" value="InterPro"/>
</dbReference>
<dbReference type="Pfam" id="PF13188">
    <property type="entry name" value="PAS_8"/>
    <property type="match status" value="1"/>
</dbReference>
<dbReference type="InterPro" id="IPR035965">
    <property type="entry name" value="PAS-like_dom_sf"/>
</dbReference>
<dbReference type="GO" id="GO:0000160">
    <property type="term" value="P:phosphorelay signal transduction system"/>
    <property type="evidence" value="ECO:0007669"/>
    <property type="project" value="InterPro"/>
</dbReference>
<feature type="domain" description="PAC" evidence="4">
    <location>
        <begin position="209"/>
        <end position="261"/>
    </location>
</feature>
<dbReference type="GO" id="GO:0003677">
    <property type="term" value="F:DNA binding"/>
    <property type="evidence" value="ECO:0007669"/>
    <property type="project" value="UniProtKB-UniRule"/>
</dbReference>
<feature type="domain" description="PAS" evidence="3">
    <location>
        <begin position="134"/>
        <end position="192"/>
    </location>
</feature>
<evidence type="ECO:0000313" key="6">
    <source>
        <dbReference type="EMBL" id="AXC11595.1"/>
    </source>
</evidence>
<dbReference type="SUPFAM" id="SSF55785">
    <property type="entry name" value="PYP-like sensor domain (PAS domain)"/>
    <property type="match status" value="2"/>
</dbReference>
<dbReference type="InterPro" id="IPR036388">
    <property type="entry name" value="WH-like_DNA-bd_sf"/>
</dbReference>
<dbReference type="AlphaFoldDB" id="A0A2Z5FYV2"/>
<evidence type="ECO:0000259" key="5">
    <source>
        <dbReference type="PROSITE" id="PS51755"/>
    </source>
</evidence>
<evidence type="ECO:0000259" key="3">
    <source>
        <dbReference type="PROSITE" id="PS50112"/>
    </source>
</evidence>